<feature type="domain" description="Epidermal growth factor receptor-like transmembrane-juxtamembrane segment" evidence="7">
    <location>
        <begin position="276"/>
        <end position="305"/>
    </location>
</feature>
<feature type="compositionally biased region" description="Low complexity" evidence="4">
    <location>
        <begin position="467"/>
        <end position="491"/>
    </location>
</feature>
<keyword evidence="6" id="KW-0732">Signal</keyword>
<name>A0AA38HCU9_9TREE</name>
<comment type="caution">
    <text evidence="8">The sequence shown here is derived from an EMBL/GenBank/DDBJ whole genome shotgun (WGS) entry which is preliminary data.</text>
</comment>
<evidence type="ECO:0000256" key="1">
    <source>
        <dbReference type="ARBA" id="ARBA00022553"/>
    </source>
</evidence>
<evidence type="ECO:0000313" key="9">
    <source>
        <dbReference type="Proteomes" id="UP001164286"/>
    </source>
</evidence>
<keyword evidence="5" id="KW-0472">Membrane</keyword>
<feature type="transmembrane region" description="Helical" evidence="5">
    <location>
        <begin position="275"/>
        <end position="297"/>
    </location>
</feature>
<organism evidence="8 9">
    <name type="scientific">Dioszegia hungarica</name>
    <dbReference type="NCBI Taxonomy" id="4972"/>
    <lineage>
        <taxon>Eukaryota</taxon>
        <taxon>Fungi</taxon>
        <taxon>Dikarya</taxon>
        <taxon>Basidiomycota</taxon>
        <taxon>Agaricomycotina</taxon>
        <taxon>Tremellomycetes</taxon>
        <taxon>Tremellales</taxon>
        <taxon>Bulleribasidiaceae</taxon>
        <taxon>Dioszegia</taxon>
    </lineage>
</organism>
<evidence type="ECO:0000256" key="6">
    <source>
        <dbReference type="SAM" id="SignalP"/>
    </source>
</evidence>
<keyword evidence="1" id="KW-0597">Phosphoprotein</keyword>
<evidence type="ECO:0000256" key="3">
    <source>
        <dbReference type="ARBA" id="ARBA00022840"/>
    </source>
</evidence>
<keyword evidence="9" id="KW-1185">Reference proteome</keyword>
<accession>A0AA38HCU9</accession>
<evidence type="ECO:0000256" key="2">
    <source>
        <dbReference type="ARBA" id="ARBA00022741"/>
    </source>
</evidence>
<feature type="compositionally biased region" description="Gly residues" evidence="4">
    <location>
        <begin position="244"/>
        <end position="268"/>
    </location>
</feature>
<dbReference type="InterPro" id="IPR049328">
    <property type="entry name" value="TM_ErbB1"/>
</dbReference>
<gene>
    <name evidence="8" type="ORF">MKK02DRAFT_45344</name>
</gene>
<feature type="compositionally biased region" description="Basic and acidic residues" evidence="4">
    <location>
        <begin position="341"/>
        <end position="358"/>
    </location>
</feature>
<reference evidence="8" key="1">
    <citation type="journal article" date="2022" name="G3 (Bethesda)">
        <title>High quality genome of the basidiomycete yeast Dioszegia hungarica PDD-24b-2 isolated from cloud water.</title>
        <authorList>
            <person name="Jarrige D."/>
            <person name="Haridas S."/>
            <person name="Bleykasten-Grosshans C."/>
            <person name="Joly M."/>
            <person name="Nadalig T."/>
            <person name="Sancelme M."/>
            <person name="Vuilleumier S."/>
            <person name="Grigoriev I.V."/>
            <person name="Amato P."/>
            <person name="Bringel F."/>
        </authorList>
    </citation>
    <scope>NUCLEOTIDE SEQUENCE</scope>
    <source>
        <strain evidence="8">PDD-24b-2</strain>
    </source>
</reference>
<sequence>MIKLSRGIALIAGLFAFSHNAKAFSFNTSTPTQCGQMTVQWSGGREPFHIVLVPASIVASGRIRNITIPDGSNGQYSFQLNEPSGLKFLATMYDSTGWGSGGTTPLLTVGSSGDTSCLDDNLLYDFKFSIDPQSAPGQCTNQRITWNDNVTYPVNLFGLIPSGTAWSIPIPQTRGQNSVTWQANIRQGTQFLLLMSNAGQYQTGGSTDLYTVGAGDGGCITDSSPRSYADGSTPPTAGDSNVTGVGGGSAGGTSNGNTNGGGGGGGGGQTKTGAVVGGAVGGVAFLVLLAILLFFCLRRRNKERRESDGSAIKNYGVTKEKRRPVDLLARRTGSTGLENGVSREDSIGNRTVDVRGEAYRPSPFRYPSPPELPTTATLAAGGTGLGNRVPPTSFPAGFGGAGEKTASSPRTTTGTLPSAPTSTDRQSTDSQRTSAPSNGMTASSAAAASGGIVGRSASTAKHRVTPSSGSNNATSTASGPTSTGTPDSGTETPEHAGDATFVTHRDAGPVIDLPPRYDQLRARNPDQGTS</sequence>
<evidence type="ECO:0000256" key="4">
    <source>
        <dbReference type="SAM" id="MobiDB-lite"/>
    </source>
</evidence>
<dbReference type="EMBL" id="JAKWFO010000005">
    <property type="protein sequence ID" value="KAI9636639.1"/>
    <property type="molecule type" value="Genomic_DNA"/>
</dbReference>
<feature type="region of interest" description="Disordered" evidence="4">
    <location>
        <begin position="326"/>
        <end position="530"/>
    </location>
</feature>
<dbReference type="Pfam" id="PF21314">
    <property type="entry name" value="TM_ErbB1"/>
    <property type="match status" value="1"/>
</dbReference>
<dbReference type="PANTHER" id="PTHR37487:SF3">
    <property type="entry name" value="CLEAVAGE_POLYADENYLATION SPECIFICITY FACTOR A SUBUNIT N-TERMINAL DOMAIN-CONTAINING PROTEIN"/>
    <property type="match status" value="1"/>
</dbReference>
<feature type="region of interest" description="Disordered" evidence="4">
    <location>
        <begin position="223"/>
        <end position="268"/>
    </location>
</feature>
<dbReference type="AlphaFoldDB" id="A0AA38HCU9"/>
<keyword evidence="5" id="KW-0812">Transmembrane</keyword>
<evidence type="ECO:0000256" key="5">
    <source>
        <dbReference type="SAM" id="Phobius"/>
    </source>
</evidence>
<dbReference type="PANTHER" id="PTHR37487">
    <property type="entry name" value="CHROMOSOME 1, WHOLE GENOME SHOTGUN SEQUENCE"/>
    <property type="match status" value="1"/>
</dbReference>
<feature type="compositionally biased region" description="Polar residues" evidence="4">
    <location>
        <begin position="405"/>
        <end position="436"/>
    </location>
</feature>
<feature type="chain" id="PRO_5041218844" description="Epidermal growth factor receptor-like transmembrane-juxtamembrane segment domain-containing protein" evidence="6">
    <location>
        <begin position="24"/>
        <end position="530"/>
    </location>
</feature>
<feature type="compositionally biased region" description="Low complexity" evidence="4">
    <location>
        <begin position="437"/>
        <end position="458"/>
    </location>
</feature>
<evidence type="ECO:0000259" key="7">
    <source>
        <dbReference type="Pfam" id="PF21314"/>
    </source>
</evidence>
<evidence type="ECO:0000313" key="8">
    <source>
        <dbReference type="EMBL" id="KAI9636639.1"/>
    </source>
</evidence>
<proteinExistence type="predicted"/>
<dbReference type="GeneID" id="77732570"/>
<dbReference type="Proteomes" id="UP001164286">
    <property type="component" value="Unassembled WGS sequence"/>
</dbReference>
<keyword evidence="2" id="KW-0547">Nucleotide-binding</keyword>
<keyword evidence="5" id="KW-1133">Transmembrane helix</keyword>
<feature type="signal peptide" evidence="6">
    <location>
        <begin position="1"/>
        <end position="23"/>
    </location>
</feature>
<dbReference type="RefSeq" id="XP_052946416.1">
    <property type="nucleotide sequence ID" value="XM_053093365.1"/>
</dbReference>
<dbReference type="GO" id="GO:0005524">
    <property type="term" value="F:ATP binding"/>
    <property type="evidence" value="ECO:0007669"/>
    <property type="project" value="UniProtKB-KW"/>
</dbReference>
<feature type="compositionally biased region" description="Basic and acidic residues" evidence="4">
    <location>
        <begin position="492"/>
        <end position="507"/>
    </location>
</feature>
<keyword evidence="3" id="KW-0067">ATP-binding</keyword>
<protein>
    <recommendedName>
        <fullName evidence="7">Epidermal growth factor receptor-like transmembrane-juxtamembrane segment domain-containing protein</fullName>
    </recommendedName>
</protein>